<sequence>MSTTSIWFPMTKTEKPYTPKNCGSIDRSLGHRYWCCRSIRPLIREAFNIIGRPPDLQAWIFGGSGLEDDALSILASAKLRIYRYFVQNQYISHIRHYQADVFEEFHRASGFAVNFGKRTGLSEEISGTLTLNHRVSPTTQLLDLPIVGGCRFLRPPNLLAPSAGLGLEPGIWATPTSSAPRSPSSLTPRPSPPSAGRSWQRIFMPHPDHPESAGPSCPAFGSTDVSLGHRYWSCASIRPLVRETP</sequence>
<protein>
    <submittedName>
        <fullName evidence="2">Uncharacterized protein</fullName>
    </submittedName>
</protein>
<proteinExistence type="predicted"/>
<feature type="region of interest" description="Disordered" evidence="1">
    <location>
        <begin position="174"/>
        <end position="217"/>
    </location>
</feature>
<keyword evidence="3" id="KW-1185">Reference proteome</keyword>
<evidence type="ECO:0000313" key="2">
    <source>
        <dbReference type="EMBL" id="UYV82174.1"/>
    </source>
</evidence>
<dbReference type="EMBL" id="CP092883">
    <property type="protein sequence ID" value="UYV82174.1"/>
    <property type="molecule type" value="Genomic_DNA"/>
</dbReference>
<accession>A0ABY6LNK5</accession>
<gene>
    <name evidence="2" type="ORF">LAZ67_21001253</name>
</gene>
<feature type="compositionally biased region" description="Low complexity" evidence="1">
    <location>
        <begin position="174"/>
        <end position="188"/>
    </location>
</feature>
<evidence type="ECO:0000313" key="3">
    <source>
        <dbReference type="Proteomes" id="UP001235939"/>
    </source>
</evidence>
<dbReference type="Proteomes" id="UP001235939">
    <property type="component" value="Chromosome 21"/>
</dbReference>
<evidence type="ECO:0000256" key="1">
    <source>
        <dbReference type="SAM" id="MobiDB-lite"/>
    </source>
</evidence>
<name>A0ABY6LNK5_9ARAC</name>
<reference evidence="2 3" key="1">
    <citation type="submission" date="2022-01" db="EMBL/GenBank/DDBJ databases">
        <title>A chromosomal length assembly of Cordylochernes scorpioides.</title>
        <authorList>
            <person name="Zeh D."/>
            <person name="Zeh J."/>
        </authorList>
    </citation>
    <scope>NUCLEOTIDE SEQUENCE [LARGE SCALE GENOMIC DNA]</scope>
    <source>
        <strain evidence="2">IN4F17</strain>
        <tissue evidence="2">Whole Body</tissue>
    </source>
</reference>
<organism evidence="2 3">
    <name type="scientific">Cordylochernes scorpioides</name>
    <dbReference type="NCBI Taxonomy" id="51811"/>
    <lineage>
        <taxon>Eukaryota</taxon>
        <taxon>Metazoa</taxon>
        <taxon>Ecdysozoa</taxon>
        <taxon>Arthropoda</taxon>
        <taxon>Chelicerata</taxon>
        <taxon>Arachnida</taxon>
        <taxon>Pseudoscorpiones</taxon>
        <taxon>Cheliferoidea</taxon>
        <taxon>Chernetidae</taxon>
        <taxon>Cordylochernes</taxon>
    </lineage>
</organism>